<dbReference type="InterPro" id="IPR053202">
    <property type="entry name" value="EGF_Rcpt_Signaling_Reg"/>
</dbReference>
<organism evidence="2">
    <name type="scientific">Notodromas monacha</name>
    <dbReference type="NCBI Taxonomy" id="399045"/>
    <lineage>
        <taxon>Eukaryota</taxon>
        <taxon>Metazoa</taxon>
        <taxon>Ecdysozoa</taxon>
        <taxon>Arthropoda</taxon>
        <taxon>Crustacea</taxon>
        <taxon>Oligostraca</taxon>
        <taxon>Ostracoda</taxon>
        <taxon>Podocopa</taxon>
        <taxon>Podocopida</taxon>
        <taxon>Cypridocopina</taxon>
        <taxon>Cypridoidea</taxon>
        <taxon>Cyprididae</taxon>
        <taxon>Notodromas</taxon>
    </lineage>
</organism>
<keyword evidence="3" id="KW-1185">Reference proteome</keyword>
<dbReference type="GO" id="GO:0016197">
    <property type="term" value="P:endosomal transport"/>
    <property type="evidence" value="ECO:0007669"/>
    <property type="project" value="TreeGrafter"/>
</dbReference>
<accession>A0A7R9BSB6</accession>
<proteinExistence type="predicted"/>
<protein>
    <submittedName>
        <fullName evidence="2">Uncharacterized protein</fullName>
    </submittedName>
</protein>
<dbReference type="PANTHER" id="PTHR34009">
    <property type="entry name" value="PROTEIN STAR"/>
    <property type="match status" value="1"/>
</dbReference>
<evidence type="ECO:0000313" key="2">
    <source>
        <dbReference type="EMBL" id="CAD7279576.1"/>
    </source>
</evidence>
<feature type="region of interest" description="Disordered" evidence="1">
    <location>
        <begin position="473"/>
        <end position="495"/>
    </location>
</feature>
<dbReference type="Proteomes" id="UP000678499">
    <property type="component" value="Unassembled WGS sequence"/>
</dbReference>
<dbReference type="OrthoDB" id="6357215at2759"/>
<dbReference type="GO" id="GO:0006888">
    <property type="term" value="P:endoplasmic reticulum to Golgi vesicle-mediated transport"/>
    <property type="evidence" value="ECO:0007669"/>
    <property type="project" value="TreeGrafter"/>
</dbReference>
<sequence length="758" mass="85998">MTQVYIMYDDIEICFKTDFIRRASSFLLDLLMPGFGLKAPSGVDSTQNGYNRMMVSRRKEWTQNYLRWIMERHVAINFAMSNWVGKGNLSRTRSLPINELNGTNKDKLEEVENIISSSARFELSPSEEEVLLGGEPVAQDDPKLVKMLRDRFNTTQPKMGPKRYRNKNLKNLEHLDQLHEQNKRAKQSRTAQETSGMGKKILDKYFNKTFHGKTFIDVGVHHNECWENVFNSEPMVNWTGLVIEMEESEIDFTLLTKVMPFCASNSNMSNIGLMKTIYFEEMKTVSEFNESENAYDKVETLHPVSLYGETTLLPLPFLADSFSEAVIRKNVSRVVFKPIPCFPLYSLMLAGEVTEPDYLAIGTGPYSGEIAESLPWSNTKLRPKVLRLADLGHDNSTLDFLKNIGYELDEDLSRFEPNMRTVVQHAYRPPDVAVRETFEWRLPDLDDDQTADSPEDKEVRDAMKRFWKLEHAKMAQGKEKGSSSRAVKEEEEEEENRLTSGFQCGDVTAYKIACIAFTAMYSCVLALHWKRDVNHWRNFAEQSRSITGMMTPVAQLSAPSGGLNSLSLSVATDFPYHQQYHVRYNPTPEVTLHNETADPGFIHHQHDEMAAASEVQRRSRSPTTLPSMSHSFYSSQNEIKGNNLHSWVLKPVSVTNNEIPELPGNNAREGGSNPATLDWPFSQPTNNKVNIIWGPVFKTLGQCHWHCLGNGMLVYTLSPVDLGQLGNSVVPHVTHVDHVIPGLDEGQATEFVPVVDIT</sequence>
<dbReference type="AlphaFoldDB" id="A0A7R9BSB6"/>
<evidence type="ECO:0000313" key="3">
    <source>
        <dbReference type="Proteomes" id="UP000678499"/>
    </source>
</evidence>
<reference evidence="2" key="1">
    <citation type="submission" date="2020-11" db="EMBL/GenBank/DDBJ databases">
        <authorList>
            <person name="Tran Van P."/>
        </authorList>
    </citation>
    <scope>NUCLEOTIDE SEQUENCE</scope>
</reference>
<dbReference type="GO" id="GO:0005794">
    <property type="term" value="C:Golgi apparatus"/>
    <property type="evidence" value="ECO:0007669"/>
    <property type="project" value="TreeGrafter"/>
</dbReference>
<dbReference type="GO" id="GO:0005789">
    <property type="term" value="C:endoplasmic reticulum membrane"/>
    <property type="evidence" value="ECO:0007669"/>
    <property type="project" value="TreeGrafter"/>
</dbReference>
<evidence type="ECO:0000256" key="1">
    <source>
        <dbReference type="SAM" id="MobiDB-lite"/>
    </source>
</evidence>
<feature type="compositionally biased region" description="Basic and acidic residues" evidence="1">
    <location>
        <begin position="473"/>
        <end position="488"/>
    </location>
</feature>
<dbReference type="GO" id="GO:0031902">
    <property type="term" value="C:late endosome membrane"/>
    <property type="evidence" value="ECO:0007669"/>
    <property type="project" value="TreeGrafter"/>
</dbReference>
<gene>
    <name evidence="2" type="ORF">NMOB1V02_LOCUS7245</name>
</gene>
<feature type="non-terminal residue" evidence="2">
    <location>
        <position position="758"/>
    </location>
</feature>
<dbReference type="PANTHER" id="PTHR34009:SF2">
    <property type="entry name" value="PROTEIN STAR"/>
    <property type="match status" value="1"/>
</dbReference>
<name>A0A7R9BSB6_9CRUS</name>
<dbReference type="EMBL" id="CAJPEX010001692">
    <property type="protein sequence ID" value="CAG0919728.1"/>
    <property type="molecule type" value="Genomic_DNA"/>
</dbReference>
<dbReference type="GO" id="GO:0005886">
    <property type="term" value="C:plasma membrane"/>
    <property type="evidence" value="ECO:0007669"/>
    <property type="project" value="TreeGrafter"/>
</dbReference>
<dbReference type="EMBL" id="OA883729">
    <property type="protein sequence ID" value="CAD7279576.1"/>
    <property type="molecule type" value="Genomic_DNA"/>
</dbReference>